<dbReference type="Proteomes" id="UP000613011">
    <property type="component" value="Unassembled WGS sequence"/>
</dbReference>
<name>A0A936ZQE8_9BURK</name>
<reference evidence="2" key="1">
    <citation type="submission" date="2021-01" db="EMBL/GenBank/DDBJ databases">
        <title>Ramlibacter sp. strain AW1 16S ribosomal RNA gene Genome sequencing and assembly.</title>
        <authorList>
            <person name="Kang M."/>
        </authorList>
    </citation>
    <scope>NUCLEOTIDE SEQUENCE</scope>
    <source>
        <strain evidence="2">AW1</strain>
    </source>
</reference>
<proteinExistence type="predicted"/>
<dbReference type="InterPro" id="IPR010131">
    <property type="entry name" value="MdtP/NodT-like"/>
</dbReference>
<organism evidence="2 3">
    <name type="scientific">Ramlibacter aurantiacus</name>
    <dbReference type="NCBI Taxonomy" id="2801330"/>
    <lineage>
        <taxon>Bacteria</taxon>
        <taxon>Pseudomonadati</taxon>
        <taxon>Pseudomonadota</taxon>
        <taxon>Betaproteobacteria</taxon>
        <taxon>Burkholderiales</taxon>
        <taxon>Comamonadaceae</taxon>
        <taxon>Ramlibacter</taxon>
    </lineage>
</organism>
<evidence type="ECO:0000256" key="1">
    <source>
        <dbReference type="SAM" id="Coils"/>
    </source>
</evidence>
<dbReference type="PANTHER" id="PTHR30203">
    <property type="entry name" value="OUTER MEMBRANE CATION EFFLUX PROTEIN"/>
    <property type="match status" value="1"/>
</dbReference>
<dbReference type="SUPFAM" id="SSF56954">
    <property type="entry name" value="Outer membrane efflux proteins (OEP)"/>
    <property type="match status" value="1"/>
</dbReference>
<dbReference type="EMBL" id="JAEQNA010000005">
    <property type="protein sequence ID" value="MBL0421675.1"/>
    <property type="molecule type" value="Genomic_DNA"/>
</dbReference>
<comment type="caution">
    <text evidence="2">The sequence shown here is derived from an EMBL/GenBank/DDBJ whole genome shotgun (WGS) entry which is preliminary data.</text>
</comment>
<protein>
    <submittedName>
        <fullName evidence="2">TolC family protein</fullName>
    </submittedName>
</protein>
<keyword evidence="3" id="KW-1185">Reference proteome</keyword>
<evidence type="ECO:0000313" key="3">
    <source>
        <dbReference type="Proteomes" id="UP000613011"/>
    </source>
</evidence>
<accession>A0A936ZQE8</accession>
<dbReference type="GO" id="GO:0015562">
    <property type="term" value="F:efflux transmembrane transporter activity"/>
    <property type="evidence" value="ECO:0007669"/>
    <property type="project" value="InterPro"/>
</dbReference>
<gene>
    <name evidence="2" type="ORF">JI739_15060</name>
</gene>
<sequence length="411" mass="44033">MSQPLPASVVPQAPVGAATPTLGLPAVLQAARDNIQVSIARRLQAAARADVLAADRAPTPVFSAKAGSIDLNNGIGPGSPLGGKRIDKELGFDWTLERGNKRALRVRSAEYVSEAAAWEASEVALQQQLAAVQAFYELLSAQERITQLEALERGASELSTAAQRRQRAGDISQQDAVRTDIEFQRAIAERLAAQAERERASLALAQLSGLAPPLAVRADWPQAGQADTLPSVNPDQRADVRAAQRKVEAARVAVESAQALRRNDVTVGTSLSHYPGTSRALMEVRLAMPLAGILGNYGYEGEIARAHAQLAQAQDELDRTRRLAQGESARLAQDLQAARARAAAFEAEIVPRARRVADLAELAYSRGALPLVDLIDARRTLRAVLLEQLAARTDHARALASWQLRASPAQP</sequence>
<feature type="coiled-coil region" evidence="1">
    <location>
        <begin position="303"/>
        <end position="348"/>
    </location>
</feature>
<keyword evidence="1" id="KW-0175">Coiled coil</keyword>
<dbReference type="AlphaFoldDB" id="A0A936ZQE8"/>
<dbReference type="Gene3D" id="1.20.1600.10">
    <property type="entry name" value="Outer membrane efflux proteins (OEP)"/>
    <property type="match status" value="1"/>
</dbReference>
<evidence type="ECO:0000313" key="2">
    <source>
        <dbReference type="EMBL" id="MBL0421675.1"/>
    </source>
</evidence>